<dbReference type="AlphaFoldDB" id="A0A7W5FW01"/>
<dbReference type="GO" id="GO:0004519">
    <property type="term" value="F:endonuclease activity"/>
    <property type="evidence" value="ECO:0007669"/>
    <property type="project" value="UniProtKB-KW"/>
</dbReference>
<accession>A0A7W5FW01</accession>
<dbReference type="PANTHER" id="PTHR37291">
    <property type="entry name" value="5-METHYLCYTOSINE-SPECIFIC RESTRICTION ENZYME B"/>
    <property type="match status" value="1"/>
</dbReference>
<dbReference type="EMBL" id="JACHXD010000011">
    <property type="protein sequence ID" value="MBB3120743.1"/>
    <property type="molecule type" value="Genomic_DNA"/>
</dbReference>
<keyword evidence="2" id="KW-0540">Nuclease</keyword>
<protein>
    <submittedName>
        <fullName evidence="2">5-methylcytosine-specific restriction endonuclease McrBC GTP-binding regulatory subunit McrB</fullName>
    </submittedName>
</protein>
<organism evidence="2 3">
    <name type="scientific">Pseudoduganella violacea</name>
    <dbReference type="NCBI Taxonomy" id="1715466"/>
    <lineage>
        <taxon>Bacteria</taxon>
        <taxon>Pseudomonadati</taxon>
        <taxon>Pseudomonadota</taxon>
        <taxon>Betaproteobacteria</taxon>
        <taxon>Burkholderiales</taxon>
        <taxon>Oxalobacteraceae</taxon>
        <taxon>Telluria group</taxon>
        <taxon>Pseudoduganella</taxon>
    </lineage>
</organism>
<dbReference type="SUPFAM" id="SSF52540">
    <property type="entry name" value="P-loop containing nucleoside triphosphate hydrolases"/>
    <property type="match status" value="1"/>
</dbReference>
<feature type="domain" description="ATPase dynein-related AAA" evidence="1">
    <location>
        <begin position="10"/>
        <end position="208"/>
    </location>
</feature>
<dbReference type="InterPro" id="IPR027417">
    <property type="entry name" value="P-loop_NTPase"/>
</dbReference>
<name>A0A7W5FW01_9BURK</name>
<keyword evidence="3" id="KW-1185">Reference proteome</keyword>
<dbReference type="Gene3D" id="3.40.50.300">
    <property type="entry name" value="P-loop containing nucleotide triphosphate hydrolases"/>
    <property type="match status" value="1"/>
</dbReference>
<dbReference type="Pfam" id="PF07728">
    <property type="entry name" value="AAA_5"/>
    <property type="match status" value="1"/>
</dbReference>
<dbReference type="InterPro" id="IPR052934">
    <property type="entry name" value="Methyl-DNA_Rec/Restrict_Enz"/>
</dbReference>
<gene>
    <name evidence="2" type="ORF">FHS03_003813</name>
</gene>
<dbReference type="InterPro" id="IPR011704">
    <property type="entry name" value="ATPase_dyneun-rel_AAA"/>
</dbReference>
<sequence length="433" mass="47519">MAAVTCLQKILFGPPGCGKSFRVRKIAEEELGITVPGPRLIETTFHPEYGYGDFLAKLLPQTSKYQQKYLLSAAGPIPATTIQEEVERSSIEYNIHTGPLLKALALAYADPGKNVLLVIDEINRGNCAQIFGDIFQLLDRNDSGRSEYGVELCQLFHGALQNELQRQGAPASACPAQKLYLPPNLSLIGTMNTSDESVYYMDSAFKRRWDFAFMPWSGQPGGVLHERQRSLTVEGVDGDWISVLTRLNDYIAGSFRGRNIDDKQIGLWFVKVPLTAPEKLGAALEALKVKLAPLVGKSGHGEWVKIFPKAESYGFGENLLTVSAKADFEAFGAGWPADVNPYQPELLAAKLIEHIDAFLDVPAPRITLETIRNKLMFFLWDNVFSRDRSPLFALLRLGGMAGGDPRTFGEFATPEHAAMLLAGLLAPAETASA</sequence>
<keyword evidence="2" id="KW-0255">Endonuclease</keyword>
<evidence type="ECO:0000313" key="3">
    <source>
        <dbReference type="Proteomes" id="UP000541535"/>
    </source>
</evidence>
<proteinExistence type="predicted"/>
<evidence type="ECO:0000259" key="1">
    <source>
        <dbReference type="Pfam" id="PF07728"/>
    </source>
</evidence>
<dbReference type="Proteomes" id="UP000541535">
    <property type="component" value="Unassembled WGS sequence"/>
</dbReference>
<dbReference type="RefSeq" id="WP_183442508.1">
    <property type="nucleotide sequence ID" value="NZ_JACHXD010000011.1"/>
</dbReference>
<keyword evidence="2" id="KW-0378">Hydrolase</keyword>
<evidence type="ECO:0000313" key="2">
    <source>
        <dbReference type="EMBL" id="MBB3120743.1"/>
    </source>
</evidence>
<reference evidence="2 3" key="1">
    <citation type="submission" date="2020-08" db="EMBL/GenBank/DDBJ databases">
        <title>Genomic Encyclopedia of Type Strains, Phase III (KMG-III): the genomes of soil and plant-associated and newly described type strains.</title>
        <authorList>
            <person name="Whitman W."/>
        </authorList>
    </citation>
    <scope>NUCLEOTIDE SEQUENCE [LARGE SCALE GENOMIC DNA]</scope>
    <source>
        <strain evidence="2 3">CECT 8897</strain>
    </source>
</reference>
<dbReference type="GO" id="GO:0005524">
    <property type="term" value="F:ATP binding"/>
    <property type="evidence" value="ECO:0007669"/>
    <property type="project" value="InterPro"/>
</dbReference>
<dbReference type="PANTHER" id="PTHR37291:SF1">
    <property type="entry name" value="TYPE IV METHYL-DIRECTED RESTRICTION ENZYME ECOKMCRB SUBUNIT"/>
    <property type="match status" value="1"/>
</dbReference>
<dbReference type="GO" id="GO:0016887">
    <property type="term" value="F:ATP hydrolysis activity"/>
    <property type="evidence" value="ECO:0007669"/>
    <property type="project" value="InterPro"/>
</dbReference>
<comment type="caution">
    <text evidence="2">The sequence shown here is derived from an EMBL/GenBank/DDBJ whole genome shotgun (WGS) entry which is preliminary data.</text>
</comment>